<keyword evidence="6" id="KW-0456">Lyase</keyword>
<dbReference type="CDD" id="cd00452">
    <property type="entry name" value="KDPG_aldolase"/>
    <property type="match status" value="1"/>
</dbReference>
<dbReference type="Pfam" id="PF01081">
    <property type="entry name" value="Aldolase"/>
    <property type="match status" value="1"/>
</dbReference>
<dbReference type="PROSITE" id="PS00159">
    <property type="entry name" value="ALDOLASE_KDPG_KHG_1"/>
    <property type="match status" value="1"/>
</dbReference>
<evidence type="ECO:0000313" key="9">
    <source>
        <dbReference type="EMBL" id="OAN13219.1"/>
    </source>
</evidence>
<dbReference type="GO" id="GO:0008675">
    <property type="term" value="F:2-dehydro-3-deoxy-phosphogluconate aldolase activity"/>
    <property type="evidence" value="ECO:0007669"/>
    <property type="project" value="UniProtKB-EC"/>
</dbReference>
<name>A0A178K799_9GAMM</name>
<comment type="similarity">
    <text evidence="3">Belongs to the KHG/KDPG aldolase family.</text>
</comment>
<dbReference type="AlphaFoldDB" id="A0A178K799"/>
<evidence type="ECO:0000256" key="3">
    <source>
        <dbReference type="ARBA" id="ARBA00006906"/>
    </source>
</evidence>
<dbReference type="Proteomes" id="UP000078503">
    <property type="component" value="Unassembled WGS sequence"/>
</dbReference>
<comment type="catalytic activity">
    <reaction evidence="1">
        <text>2-dehydro-3-deoxy-6-phospho-D-gluconate = D-glyceraldehyde 3-phosphate + pyruvate</text>
        <dbReference type="Rhea" id="RHEA:17089"/>
        <dbReference type="ChEBI" id="CHEBI:15361"/>
        <dbReference type="ChEBI" id="CHEBI:57569"/>
        <dbReference type="ChEBI" id="CHEBI:59776"/>
        <dbReference type="EC" id="4.1.2.14"/>
    </reaction>
</comment>
<evidence type="ECO:0000256" key="2">
    <source>
        <dbReference type="ARBA" id="ARBA00004736"/>
    </source>
</evidence>
<evidence type="ECO:0000256" key="4">
    <source>
        <dbReference type="ARBA" id="ARBA00011233"/>
    </source>
</evidence>
<dbReference type="RefSeq" id="WP_068333494.1">
    <property type="nucleotide sequence ID" value="NZ_LVHF01000029.1"/>
</dbReference>
<comment type="caution">
    <text evidence="9">The sequence shown here is derived from an EMBL/GenBank/DDBJ whole genome shotgun (WGS) entry which is preliminary data.</text>
</comment>
<keyword evidence="7" id="KW-0704">Schiff base</keyword>
<dbReference type="InterPro" id="IPR013785">
    <property type="entry name" value="Aldolase_TIM"/>
</dbReference>
<keyword evidence="8" id="KW-0119">Carbohydrate metabolism</keyword>
<organism evidence="9 10">
    <name type="scientific">Photobacterium jeanii</name>
    <dbReference type="NCBI Taxonomy" id="858640"/>
    <lineage>
        <taxon>Bacteria</taxon>
        <taxon>Pseudomonadati</taxon>
        <taxon>Pseudomonadota</taxon>
        <taxon>Gammaproteobacteria</taxon>
        <taxon>Vibrionales</taxon>
        <taxon>Vibrionaceae</taxon>
        <taxon>Photobacterium</taxon>
    </lineage>
</organism>
<dbReference type="NCBIfam" id="NF004325">
    <property type="entry name" value="PRK05718.1"/>
    <property type="match status" value="1"/>
</dbReference>
<accession>A0A178K799</accession>
<dbReference type="PANTHER" id="PTHR30246:SF1">
    <property type="entry name" value="2-DEHYDRO-3-DEOXY-6-PHOSPHOGALACTONATE ALDOLASE-RELATED"/>
    <property type="match status" value="1"/>
</dbReference>
<comment type="subunit">
    <text evidence="4">Homotrimer.</text>
</comment>
<evidence type="ECO:0000256" key="8">
    <source>
        <dbReference type="ARBA" id="ARBA00023277"/>
    </source>
</evidence>
<dbReference type="EC" id="4.1.2.14" evidence="5"/>
<dbReference type="InterPro" id="IPR031338">
    <property type="entry name" value="KDPG/KHG_AS_2"/>
</dbReference>
<evidence type="ECO:0000313" key="10">
    <source>
        <dbReference type="Proteomes" id="UP000078503"/>
    </source>
</evidence>
<evidence type="ECO:0000256" key="7">
    <source>
        <dbReference type="ARBA" id="ARBA00023270"/>
    </source>
</evidence>
<evidence type="ECO:0000256" key="1">
    <source>
        <dbReference type="ARBA" id="ARBA00000654"/>
    </source>
</evidence>
<dbReference type="InterPro" id="IPR000887">
    <property type="entry name" value="Aldlse_KDPG_KHG"/>
</dbReference>
<dbReference type="PANTHER" id="PTHR30246">
    <property type="entry name" value="2-KETO-3-DEOXY-6-PHOSPHOGLUCONATE ALDOLASE"/>
    <property type="match status" value="1"/>
</dbReference>
<gene>
    <name evidence="9" type="ORF">A3K86_16310</name>
</gene>
<dbReference type="STRING" id="858640.A3K86_16310"/>
<comment type="pathway">
    <text evidence="2">Carbohydrate acid metabolism; 2-dehydro-3-deoxy-D-gluconate degradation; D-glyceraldehyde 3-phosphate and pyruvate from 2-dehydro-3-deoxy-D-gluconate: step 2/2.</text>
</comment>
<evidence type="ECO:0000256" key="5">
    <source>
        <dbReference type="ARBA" id="ARBA00013063"/>
    </source>
</evidence>
<dbReference type="InterPro" id="IPR031337">
    <property type="entry name" value="KDPG/KHG_AS_1"/>
</dbReference>
<dbReference type="OrthoDB" id="9805177at2"/>
<dbReference type="SUPFAM" id="SSF51569">
    <property type="entry name" value="Aldolase"/>
    <property type="match status" value="1"/>
</dbReference>
<sequence>MKTNTWIDALRDLRVMPVIQIENANDAVPLAKVLVENGLPAAEITFRTQAAAQAIANIRAAYPEITLCAGTVLTPEQADAAIAAGADFVVSPGFNPTTVKYCLDNDIKIIPGVNNPSQVEQALEMGVQAMKFFPAEASGGISMLKSLTGPYGNIQLMPTGGVKPTNLMDYLAISQVFACGGTWIAPTAAIAANDWQSIATNVRETCKLLDQSPNQSQS</sequence>
<protein>
    <recommendedName>
        <fullName evidence="5">2-dehydro-3-deoxy-phosphogluconate aldolase</fullName>
        <ecNumber evidence="5">4.1.2.14</ecNumber>
    </recommendedName>
</protein>
<proteinExistence type="inferred from homology"/>
<dbReference type="PROSITE" id="PS00160">
    <property type="entry name" value="ALDOLASE_KDPG_KHG_2"/>
    <property type="match status" value="1"/>
</dbReference>
<keyword evidence="10" id="KW-1185">Reference proteome</keyword>
<evidence type="ECO:0000256" key="6">
    <source>
        <dbReference type="ARBA" id="ARBA00023239"/>
    </source>
</evidence>
<dbReference type="NCBIfam" id="TIGR01182">
    <property type="entry name" value="eda"/>
    <property type="match status" value="1"/>
</dbReference>
<dbReference type="EMBL" id="LVHF01000029">
    <property type="protein sequence ID" value="OAN13219.1"/>
    <property type="molecule type" value="Genomic_DNA"/>
</dbReference>
<reference evidence="9 10" key="1">
    <citation type="submission" date="2016-03" db="EMBL/GenBank/DDBJ databases">
        <title>Photobacterium proteolyticum sp. nov. a protease producing bacterium isolated from ocean sediments of Laizhou Bay.</title>
        <authorList>
            <person name="Li Y."/>
        </authorList>
    </citation>
    <scope>NUCLEOTIDE SEQUENCE [LARGE SCALE GENOMIC DNA]</scope>
    <source>
        <strain evidence="9 10">R-40508</strain>
    </source>
</reference>
<dbReference type="Gene3D" id="3.20.20.70">
    <property type="entry name" value="Aldolase class I"/>
    <property type="match status" value="1"/>
</dbReference>